<dbReference type="PANTHER" id="PTHR31088:SF6">
    <property type="entry name" value="PHAGE SHOCK PROTEIN A"/>
    <property type="match status" value="1"/>
</dbReference>
<name>A0ABW4XPT2_9GAMM</name>
<organism evidence="3 4">
    <name type="scientific">Corallincola platygyrae</name>
    <dbReference type="NCBI Taxonomy" id="1193278"/>
    <lineage>
        <taxon>Bacteria</taxon>
        <taxon>Pseudomonadati</taxon>
        <taxon>Pseudomonadota</taxon>
        <taxon>Gammaproteobacteria</taxon>
        <taxon>Alteromonadales</taxon>
        <taxon>Psychromonadaceae</taxon>
        <taxon>Corallincola</taxon>
    </lineage>
</organism>
<dbReference type="EMBL" id="JBHUHT010000026">
    <property type="protein sequence ID" value="MFD2097567.1"/>
    <property type="molecule type" value="Genomic_DNA"/>
</dbReference>
<evidence type="ECO:0000313" key="3">
    <source>
        <dbReference type="EMBL" id="MFD2097567.1"/>
    </source>
</evidence>
<feature type="coiled-coil region" evidence="2">
    <location>
        <begin position="40"/>
        <end position="229"/>
    </location>
</feature>
<dbReference type="PANTHER" id="PTHR31088">
    <property type="entry name" value="MEMBRANE-ASSOCIATED PROTEIN VIPP1, CHLOROPLASTIC"/>
    <property type="match status" value="1"/>
</dbReference>
<gene>
    <name evidence="3" type="primary">pspA</name>
    <name evidence="3" type="ORF">ACFSJ3_16360</name>
</gene>
<dbReference type="Pfam" id="PF04012">
    <property type="entry name" value="PspA_IM30"/>
    <property type="match status" value="1"/>
</dbReference>
<dbReference type="InterPro" id="IPR014319">
    <property type="entry name" value="Phageshock_PspA"/>
</dbReference>
<proteinExistence type="inferred from homology"/>
<keyword evidence="2" id="KW-0175">Coiled coil</keyword>
<evidence type="ECO:0000313" key="4">
    <source>
        <dbReference type="Proteomes" id="UP001597380"/>
    </source>
</evidence>
<dbReference type="NCBIfam" id="TIGR02977">
    <property type="entry name" value="phageshock_pspA"/>
    <property type="match status" value="1"/>
</dbReference>
<evidence type="ECO:0000256" key="1">
    <source>
        <dbReference type="ARBA" id="ARBA00043985"/>
    </source>
</evidence>
<comment type="caution">
    <text evidence="3">The sequence shown here is derived from an EMBL/GenBank/DDBJ whole genome shotgun (WGS) entry which is preliminary data.</text>
</comment>
<sequence length="230" mass="26546">MGIFSRFSDIVNANINSLLDRAEDPEKMVRLIIQEMEDTLVEVRSNSARVIAEKKDLERRIDRLRSDANDWQARAELALSKDREDLAKGALIEKQKVSDVITAVETDLQQHDEQLNRLKDEISQLQEKLKDAKARQQSILLRRETVSSRLEVKKQLDSGKVQDAMMRFEQYERKIDNLEAEVESYDLAEKAQRSLSDQFAELEAEEKVNSELEALKQKLNADNKSDKQDA</sequence>
<dbReference type="Proteomes" id="UP001597380">
    <property type="component" value="Unassembled WGS sequence"/>
</dbReference>
<protein>
    <submittedName>
        <fullName evidence="3">Phage shock protein PspA</fullName>
    </submittedName>
</protein>
<accession>A0ABW4XPT2</accession>
<evidence type="ECO:0000256" key="2">
    <source>
        <dbReference type="SAM" id="Coils"/>
    </source>
</evidence>
<comment type="similarity">
    <text evidence="1">Belongs to the PspA/Vipp/IM30 family.</text>
</comment>
<dbReference type="InterPro" id="IPR007157">
    <property type="entry name" value="PspA_VIPP1"/>
</dbReference>
<dbReference type="RefSeq" id="WP_345341627.1">
    <property type="nucleotide sequence ID" value="NZ_BAABLI010000030.1"/>
</dbReference>
<reference evidence="4" key="1">
    <citation type="journal article" date="2019" name="Int. J. Syst. Evol. Microbiol.">
        <title>The Global Catalogue of Microorganisms (GCM) 10K type strain sequencing project: providing services to taxonomists for standard genome sequencing and annotation.</title>
        <authorList>
            <consortium name="The Broad Institute Genomics Platform"/>
            <consortium name="The Broad Institute Genome Sequencing Center for Infectious Disease"/>
            <person name="Wu L."/>
            <person name="Ma J."/>
        </authorList>
    </citation>
    <scope>NUCLEOTIDE SEQUENCE [LARGE SCALE GENOMIC DNA]</scope>
    <source>
        <strain evidence="4">CGMCC 1.10992</strain>
    </source>
</reference>
<keyword evidence="4" id="KW-1185">Reference proteome</keyword>